<comment type="caution">
    <text evidence="3">The sequence shown here is derived from an EMBL/GenBank/DDBJ whole genome shotgun (WGS) entry which is preliminary data.</text>
</comment>
<evidence type="ECO:0000313" key="4">
    <source>
        <dbReference type="Proteomes" id="UP000746535"/>
    </source>
</evidence>
<protein>
    <recommendedName>
        <fullName evidence="5">Lipoprotein</fullName>
    </recommendedName>
</protein>
<keyword evidence="2" id="KW-0732">Signal</keyword>
<gene>
    <name evidence="3" type="ORF">HBH25_08995</name>
</gene>
<feature type="region of interest" description="Disordered" evidence="1">
    <location>
        <begin position="24"/>
        <end position="87"/>
    </location>
</feature>
<dbReference type="PROSITE" id="PS51257">
    <property type="entry name" value="PROKAR_LIPOPROTEIN"/>
    <property type="match status" value="1"/>
</dbReference>
<reference evidence="3 4" key="1">
    <citation type="submission" date="2020-03" db="EMBL/GenBank/DDBJ databases">
        <authorList>
            <person name="Wang L."/>
            <person name="He N."/>
            <person name="Li Y."/>
            <person name="Fang Y."/>
            <person name="Zhang F."/>
        </authorList>
    </citation>
    <scope>NUCLEOTIDE SEQUENCE [LARGE SCALE GENOMIC DNA]</scope>
    <source>
        <strain evidence="4">hsmgli-8</strain>
    </source>
</reference>
<feature type="region of interest" description="Disordered" evidence="1">
    <location>
        <begin position="115"/>
        <end position="138"/>
    </location>
</feature>
<proteinExistence type="predicted"/>
<name>A0ABX0YDK0_9PSED</name>
<dbReference type="Proteomes" id="UP000746535">
    <property type="component" value="Unassembled WGS sequence"/>
</dbReference>
<dbReference type="EMBL" id="JAAVJI010000004">
    <property type="protein sequence ID" value="NJP01000.1"/>
    <property type="molecule type" value="Genomic_DNA"/>
</dbReference>
<evidence type="ECO:0000256" key="1">
    <source>
        <dbReference type="SAM" id="MobiDB-lite"/>
    </source>
</evidence>
<feature type="compositionally biased region" description="Pro residues" evidence="1">
    <location>
        <begin position="34"/>
        <end position="65"/>
    </location>
</feature>
<evidence type="ECO:0000256" key="2">
    <source>
        <dbReference type="SAM" id="SignalP"/>
    </source>
</evidence>
<organism evidence="3 4">
    <name type="scientific">Pseudomonas quercus</name>
    <dbReference type="NCBI Taxonomy" id="2722792"/>
    <lineage>
        <taxon>Bacteria</taxon>
        <taxon>Pseudomonadati</taxon>
        <taxon>Pseudomonadota</taxon>
        <taxon>Gammaproteobacteria</taxon>
        <taxon>Pseudomonadales</taxon>
        <taxon>Pseudomonadaceae</taxon>
        <taxon>Pseudomonas</taxon>
    </lineage>
</organism>
<feature type="chain" id="PRO_5045971473" description="Lipoprotein" evidence="2">
    <location>
        <begin position="29"/>
        <end position="138"/>
    </location>
</feature>
<feature type="signal peptide" evidence="2">
    <location>
        <begin position="1"/>
        <end position="28"/>
    </location>
</feature>
<accession>A0ABX0YDK0</accession>
<evidence type="ECO:0000313" key="3">
    <source>
        <dbReference type="EMBL" id="NJP01000.1"/>
    </source>
</evidence>
<evidence type="ECO:0008006" key="5">
    <source>
        <dbReference type="Google" id="ProtNLM"/>
    </source>
</evidence>
<keyword evidence="4" id="KW-1185">Reference proteome</keyword>
<sequence length="138" mass="14455">MPLKPLASRLMLLTLVLGLGACSAQRPASESAPRPLPPVPAGPAAQPPVTPPAPPAPPTQAPRPAPSTSASFAPPPGGPSHWDQGLGVYVLDNQPGTYYRQRTYYRWNNGWGWATSPNGPWEATDSSGVPPGLGRQHP</sequence>